<evidence type="ECO:0000313" key="3">
    <source>
        <dbReference type="Proteomes" id="UP000664601"/>
    </source>
</evidence>
<name>A0ABS3LBH1_9ENTE</name>
<organism evidence="2 3">
    <name type="scientific">Candidatus Enterococcus moelleringii</name>
    <dbReference type="NCBI Taxonomy" id="2815325"/>
    <lineage>
        <taxon>Bacteria</taxon>
        <taxon>Bacillati</taxon>
        <taxon>Bacillota</taxon>
        <taxon>Bacilli</taxon>
        <taxon>Lactobacillales</taxon>
        <taxon>Enterococcaceae</taxon>
        <taxon>Enterococcus</taxon>
    </lineage>
</organism>
<sequence length="227" mass="25976">MNNDLTAIRNYSYEKLTDDTTGHDFFHSERVAKIAEALRLEENAGDEAIIWAASYLHDVIDDKVVANPAAERQKIVEFLASLEWSNDKIQQVLGIIDNLSYSKELENGKADLTIEGQIVQDADRIDALGAIGIMRTAYYGGHSQSPMHLPDRTPKKFKTKAEYREKSTVVNHFYEKLFLLEETMNTVAGKREAHRRTTFMHIFLDEFYAEWDGKLLTSEENEPKMKG</sequence>
<dbReference type="Gene3D" id="1.10.472.50">
    <property type="entry name" value="HD-domain/PDEase-like"/>
    <property type="match status" value="1"/>
</dbReference>
<dbReference type="InterPro" id="IPR006674">
    <property type="entry name" value="HD_domain"/>
</dbReference>
<dbReference type="SMART" id="SM00471">
    <property type="entry name" value="HDc"/>
    <property type="match status" value="1"/>
</dbReference>
<keyword evidence="3" id="KW-1185">Reference proteome</keyword>
<dbReference type="EMBL" id="JAFREM010000018">
    <property type="protein sequence ID" value="MBO1306983.1"/>
    <property type="molecule type" value="Genomic_DNA"/>
</dbReference>
<evidence type="ECO:0000259" key="1">
    <source>
        <dbReference type="SMART" id="SM00471"/>
    </source>
</evidence>
<dbReference type="Proteomes" id="UP000664601">
    <property type="component" value="Unassembled WGS sequence"/>
</dbReference>
<feature type="domain" description="HD/PDEase" evidence="1">
    <location>
        <begin position="20"/>
        <end position="137"/>
    </location>
</feature>
<accession>A0ABS3LBH1</accession>
<protein>
    <submittedName>
        <fullName evidence="2">HD domain-containing protein</fullName>
    </submittedName>
</protein>
<dbReference type="RefSeq" id="WP_207673898.1">
    <property type="nucleotide sequence ID" value="NZ_JAFREM010000018.1"/>
</dbReference>
<dbReference type="Gene3D" id="1.20.58.1910">
    <property type="match status" value="1"/>
</dbReference>
<dbReference type="SUPFAM" id="SSF109604">
    <property type="entry name" value="HD-domain/PDEase-like"/>
    <property type="match status" value="1"/>
</dbReference>
<proteinExistence type="predicted"/>
<dbReference type="CDD" id="cd00077">
    <property type="entry name" value="HDc"/>
    <property type="match status" value="1"/>
</dbReference>
<dbReference type="InterPro" id="IPR003607">
    <property type="entry name" value="HD/PDEase_dom"/>
</dbReference>
<reference evidence="2 3" key="1">
    <citation type="submission" date="2021-03" db="EMBL/GenBank/DDBJ databases">
        <title>Enterococcal diversity collection.</title>
        <authorList>
            <person name="Gilmore M.S."/>
            <person name="Schwartzman J."/>
            <person name="Van Tyne D."/>
            <person name="Martin M."/>
            <person name="Earl A.M."/>
            <person name="Manson A.L."/>
            <person name="Straub T."/>
            <person name="Salamzade R."/>
            <person name="Saavedra J."/>
            <person name="Lebreton F."/>
            <person name="Prichula J."/>
            <person name="Schaufler K."/>
            <person name="Gaca A."/>
            <person name="Sgardioli B."/>
            <person name="Wagenaar J."/>
            <person name="Strong T."/>
        </authorList>
    </citation>
    <scope>NUCLEOTIDE SEQUENCE [LARGE SCALE GENOMIC DNA]</scope>
    <source>
        <strain evidence="2 3">669A</strain>
    </source>
</reference>
<evidence type="ECO:0000313" key="2">
    <source>
        <dbReference type="EMBL" id="MBO1306983.1"/>
    </source>
</evidence>
<dbReference type="PANTHER" id="PTHR33594:SF1">
    <property type="entry name" value="HD_PDEASE DOMAIN-CONTAINING PROTEIN"/>
    <property type="match status" value="1"/>
</dbReference>
<dbReference type="Pfam" id="PF01966">
    <property type="entry name" value="HD"/>
    <property type="match status" value="1"/>
</dbReference>
<comment type="caution">
    <text evidence="2">The sequence shown here is derived from an EMBL/GenBank/DDBJ whole genome shotgun (WGS) entry which is preliminary data.</text>
</comment>
<gene>
    <name evidence="2" type="ORF">JZO70_12475</name>
</gene>
<dbReference type="PANTHER" id="PTHR33594">
    <property type="entry name" value="SUPERFAMILY HYDROLASE, PUTATIVE (AFU_ORTHOLOGUE AFUA_1G03035)-RELATED"/>
    <property type="match status" value="1"/>
</dbReference>